<evidence type="ECO:0000256" key="1">
    <source>
        <dbReference type="SAM" id="Phobius"/>
    </source>
</evidence>
<gene>
    <name evidence="2" type="ORF">FB471_3161</name>
</gene>
<reference evidence="2 3" key="1">
    <citation type="submission" date="2019-06" db="EMBL/GenBank/DDBJ databases">
        <title>Sequencing the genomes of 1000 actinobacteria strains.</title>
        <authorList>
            <person name="Klenk H.-P."/>
        </authorList>
    </citation>
    <scope>NUCLEOTIDE SEQUENCE [LARGE SCALE GENOMIC DNA]</scope>
    <source>
        <strain evidence="2 3">DSM 45679</strain>
    </source>
</reference>
<dbReference type="Pfam" id="PF06197">
    <property type="entry name" value="DUF998"/>
    <property type="match status" value="1"/>
</dbReference>
<proteinExistence type="predicted"/>
<keyword evidence="3" id="KW-1185">Reference proteome</keyword>
<evidence type="ECO:0000313" key="2">
    <source>
        <dbReference type="EMBL" id="TQJ03405.1"/>
    </source>
</evidence>
<dbReference type="AlphaFoldDB" id="A0A542DKE4"/>
<comment type="caution">
    <text evidence="2">The sequence shown here is derived from an EMBL/GenBank/DDBJ whole genome shotgun (WGS) entry which is preliminary data.</text>
</comment>
<feature type="transmembrane region" description="Helical" evidence="1">
    <location>
        <begin position="63"/>
        <end position="85"/>
    </location>
</feature>
<feature type="transmembrane region" description="Helical" evidence="1">
    <location>
        <begin position="162"/>
        <end position="183"/>
    </location>
</feature>
<dbReference type="OrthoDB" id="3614409at2"/>
<accession>A0A542DKE4</accession>
<sequence length="235" mass="24512">MRDVRAREAEVAGQIAGRTRSLLIGSTAAIGWAAFTMVILHIVSSHDPVRDTISSYAITDRGGGMLEASVLSLAIGSLVLLGALLSSGAEPSRTARILLLGWASGLIVAALFPASFTASTDPTSGKIHQYASLIAFVSLPGVGYSLADRLREAPELARTRGLLLRLTALSVLSLAVFGLSYVAADFPHTPVLAQISDVLPVGLAQRLALLIDLALLVGLSLLAARTARLRQPEPG</sequence>
<keyword evidence="1" id="KW-0812">Transmembrane</keyword>
<dbReference type="InterPro" id="IPR009339">
    <property type="entry name" value="DUF998"/>
</dbReference>
<name>A0A542DKE4_AMYCI</name>
<keyword evidence="1" id="KW-0472">Membrane</keyword>
<evidence type="ECO:0000313" key="3">
    <source>
        <dbReference type="Proteomes" id="UP000320876"/>
    </source>
</evidence>
<keyword evidence="1" id="KW-1133">Transmembrane helix</keyword>
<dbReference type="RefSeq" id="WP_141999108.1">
    <property type="nucleotide sequence ID" value="NZ_VFML01000001.1"/>
</dbReference>
<organism evidence="2 3">
    <name type="scientific">Amycolatopsis cihanbeyliensis</name>
    <dbReference type="NCBI Taxonomy" id="1128664"/>
    <lineage>
        <taxon>Bacteria</taxon>
        <taxon>Bacillati</taxon>
        <taxon>Actinomycetota</taxon>
        <taxon>Actinomycetes</taxon>
        <taxon>Pseudonocardiales</taxon>
        <taxon>Pseudonocardiaceae</taxon>
        <taxon>Amycolatopsis</taxon>
    </lineage>
</organism>
<dbReference type="Proteomes" id="UP000320876">
    <property type="component" value="Unassembled WGS sequence"/>
</dbReference>
<protein>
    <submittedName>
        <fullName evidence="2">Uncharacterized protein DUF998</fullName>
    </submittedName>
</protein>
<feature type="transmembrane region" description="Helical" evidence="1">
    <location>
        <begin position="97"/>
        <end position="118"/>
    </location>
</feature>
<feature type="transmembrane region" description="Helical" evidence="1">
    <location>
        <begin position="130"/>
        <end position="150"/>
    </location>
</feature>
<dbReference type="EMBL" id="VFML01000001">
    <property type="protein sequence ID" value="TQJ03405.1"/>
    <property type="molecule type" value="Genomic_DNA"/>
</dbReference>
<feature type="transmembrane region" description="Helical" evidence="1">
    <location>
        <begin position="203"/>
        <end position="224"/>
    </location>
</feature>
<feature type="transmembrane region" description="Helical" evidence="1">
    <location>
        <begin position="21"/>
        <end position="43"/>
    </location>
</feature>